<reference evidence="1 2" key="1">
    <citation type="submission" date="2024-04" db="EMBL/GenBank/DDBJ databases">
        <title>Draft genome sequence of Pseudophaeobacter arcticus NBRC 116598.</title>
        <authorList>
            <person name="Miyakawa T."/>
            <person name="Kusuya Y."/>
            <person name="Miura T."/>
        </authorList>
    </citation>
    <scope>NUCLEOTIDE SEQUENCE [LARGE SCALE GENOMIC DNA]</scope>
    <source>
        <strain evidence="1 2">SU-CL00105</strain>
    </source>
</reference>
<dbReference type="Gene3D" id="3.10.129.10">
    <property type="entry name" value="Hotdog Thioesterase"/>
    <property type="match status" value="1"/>
</dbReference>
<proteinExistence type="predicted"/>
<comment type="caution">
    <text evidence="1">The sequence shown here is derived from an EMBL/GenBank/DDBJ whole genome shotgun (WGS) entry which is preliminary data.</text>
</comment>
<accession>A0ABQ0AGJ1</accession>
<dbReference type="Pfam" id="PF13279">
    <property type="entry name" value="4HBT_2"/>
    <property type="match status" value="1"/>
</dbReference>
<organism evidence="1 2">
    <name type="scientific">Pseudophaeobacter arcticus</name>
    <dbReference type="NCBI Taxonomy" id="385492"/>
    <lineage>
        <taxon>Bacteria</taxon>
        <taxon>Pseudomonadati</taxon>
        <taxon>Pseudomonadota</taxon>
        <taxon>Alphaproteobacteria</taxon>
        <taxon>Rhodobacterales</taxon>
        <taxon>Paracoccaceae</taxon>
        <taxon>Pseudophaeobacter</taxon>
    </lineage>
</organism>
<dbReference type="EMBL" id="BAABWU010000001">
    <property type="protein sequence ID" value="GAA6194987.1"/>
    <property type="molecule type" value="Genomic_DNA"/>
</dbReference>
<protein>
    <submittedName>
        <fullName evidence="1">Acyl-CoA thioesterase</fullName>
    </submittedName>
</protein>
<dbReference type="SUPFAM" id="SSF54637">
    <property type="entry name" value="Thioesterase/thiol ester dehydrase-isomerase"/>
    <property type="match status" value="1"/>
</dbReference>
<evidence type="ECO:0000313" key="1">
    <source>
        <dbReference type="EMBL" id="GAA6194987.1"/>
    </source>
</evidence>
<dbReference type="InterPro" id="IPR029069">
    <property type="entry name" value="HotDog_dom_sf"/>
</dbReference>
<dbReference type="RefSeq" id="WP_295446579.1">
    <property type="nucleotide sequence ID" value="NZ_BAABWU010000001.1"/>
</dbReference>
<dbReference type="Proteomes" id="UP001441944">
    <property type="component" value="Unassembled WGS sequence"/>
</dbReference>
<name>A0ABQ0AGJ1_9RHOB</name>
<dbReference type="CDD" id="cd00586">
    <property type="entry name" value="4HBT"/>
    <property type="match status" value="1"/>
</dbReference>
<sequence length="149" mass="16709">MSKQVDSTGDSPAFVHSIRVGWGHCDPAQIAYTGHLPSFALEAIDAWWEHHLDGDGWFQMELDRGTGTPFVSMNLEFRSPVTPRHRLECAVWPCAIGTKSVTFRVDARQNGTLCFEGRFTCVFITQPEFKARPAPADYRAVIEANLQPE</sequence>
<evidence type="ECO:0000313" key="2">
    <source>
        <dbReference type="Proteomes" id="UP001441944"/>
    </source>
</evidence>
<keyword evidence="2" id="KW-1185">Reference proteome</keyword>
<gene>
    <name evidence="1" type="ORF">NBRC116598_04310</name>
</gene>